<accession>A0ABD6SCW0</accession>
<dbReference type="SUPFAM" id="SSF47090">
    <property type="entry name" value="PGBD-like"/>
    <property type="match status" value="2"/>
</dbReference>
<gene>
    <name evidence="3" type="ORF">CN461_29630</name>
</gene>
<name>A0ABD6SCW0_BACTU</name>
<dbReference type="RefSeq" id="WP_016078438.1">
    <property type="nucleotide sequence ID" value="NZ_FNYB01000021.1"/>
</dbReference>
<dbReference type="InterPro" id="IPR036366">
    <property type="entry name" value="PGBDSf"/>
</dbReference>
<dbReference type="AlphaFoldDB" id="A0ABD6SCW0"/>
<evidence type="ECO:0000313" key="4">
    <source>
        <dbReference type="Proteomes" id="UP000220502"/>
    </source>
</evidence>
<protein>
    <submittedName>
        <fullName evidence="3">Peptidoglycan-binding protein</fullName>
    </submittedName>
</protein>
<dbReference type="Gene3D" id="1.10.101.10">
    <property type="entry name" value="PGBD-like superfamily/PGBD"/>
    <property type="match status" value="2"/>
</dbReference>
<evidence type="ECO:0000259" key="2">
    <source>
        <dbReference type="Pfam" id="PF08486"/>
    </source>
</evidence>
<dbReference type="Proteomes" id="UP000220502">
    <property type="component" value="Unassembled WGS sequence"/>
</dbReference>
<dbReference type="Pfam" id="PF01471">
    <property type="entry name" value="PG_binding_1"/>
    <property type="match status" value="2"/>
</dbReference>
<feature type="domain" description="Peptidoglycan binding-like" evidence="1">
    <location>
        <begin position="379"/>
        <end position="439"/>
    </location>
</feature>
<dbReference type="InterPro" id="IPR002477">
    <property type="entry name" value="Peptidoglycan-bd-like"/>
</dbReference>
<sequence>MYNSYPYSSGGYKPPYPVAGVSDEGREDFYRQPSGKIFAKIYEKDTESPIKGVKVSIYKMTEEGRILSSRQSDVITLYTNEFGETDIVALPTPSKENALDPLGSKPYSEYAISIEAAGYAPLILRGTQIFADVTAVQKMELIPVSGTEGRDSVEIIDIPEHTLIGQYPQQESQQELQQEHKEQQESRQNLDVDVVLPEFVIVHDGHPNTPAPRYKLRFKDYIKNVLASEVYPTWKKDALIANALCVISYTLNRIYTNYYKDKGFTITGITQFDHKYTHGRNTFEETDDVVEEVFKQYIAKPGENEPLFAQYRAGKKQPCPFASRPGMLYQWGTACLAERGMNYMEILKYYYKNVEIRLADFIQITKSFPGYNLKEGDQKQAVRTIQKYLFQIRKKYYNIPEIIVSGTFDSNTVNAVKVFQRDFQIPDNGIVDELTWNKLNDIYVNVTNLPGFYPILQNGSQGESVKMIQSLLKKFGFYAGEIDGFFGLGTEKSVKEFQKIKSFTVTGVVRKELWRVLEELQFSAGTQRTTKTDAPNNMRIEQTNTNVNIKSHNPSNNATPLFVYSPATSIMTNSSATKSSQSFYYENGYNPLY</sequence>
<reference evidence="3 4" key="1">
    <citation type="submission" date="2017-09" db="EMBL/GenBank/DDBJ databases">
        <title>Large-scale bioinformatics analysis of Bacillus genomes uncovers conserved roles of natural products in bacterial physiology.</title>
        <authorList>
            <consortium name="Agbiome Team Llc"/>
            <person name="Bleich R.M."/>
            <person name="Kirk G.J."/>
            <person name="Santa Maria K.C."/>
            <person name="Allen S.E."/>
            <person name="Farag S."/>
            <person name="Shank E.A."/>
            <person name="Bowers A."/>
        </authorList>
    </citation>
    <scope>NUCLEOTIDE SEQUENCE [LARGE SCALE GENOMIC DNA]</scope>
    <source>
        <strain evidence="3 4">AFS007900</strain>
    </source>
</reference>
<feature type="domain" description="Peptidoglycan binding-like" evidence="1">
    <location>
        <begin position="461"/>
        <end position="517"/>
    </location>
</feature>
<comment type="caution">
    <text evidence="3">The sequence shown here is derived from an EMBL/GenBank/DDBJ whole genome shotgun (WGS) entry which is preliminary data.</text>
</comment>
<dbReference type="InterPro" id="IPR036365">
    <property type="entry name" value="PGBD-like_sf"/>
</dbReference>
<evidence type="ECO:0000259" key="1">
    <source>
        <dbReference type="Pfam" id="PF01471"/>
    </source>
</evidence>
<dbReference type="InterPro" id="IPR013693">
    <property type="entry name" value="SpoIID/LytB_N"/>
</dbReference>
<dbReference type="Pfam" id="PF08486">
    <property type="entry name" value="SpoIID"/>
    <property type="match status" value="1"/>
</dbReference>
<organism evidence="3 4">
    <name type="scientific">Bacillus thuringiensis</name>
    <dbReference type="NCBI Taxonomy" id="1428"/>
    <lineage>
        <taxon>Bacteria</taxon>
        <taxon>Bacillati</taxon>
        <taxon>Bacillota</taxon>
        <taxon>Bacilli</taxon>
        <taxon>Bacillales</taxon>
        <taxon>Bacillaceae</taxon>
        <taxon>Bacillus</taxon>
        <taxon>Bacillus cereus group</taxon>
    </lineage>
</organism>
<dbReference type="EMBL" id="NTXF01000063">
    <property type="protein sequence ID" value="PEX43266.1"/>
    <property type="molecule type" value="Genomic_DNA"/>
</dbReference>
<proteinExistence type="predicted"/>
<evidence type="ECO:0000313" key="3">
    <source>
        <dbReference type="EMBL" id="PEX43266.1"/>
    </source>
</evidence>
<feature type="domain" description="Sporulation stage II protein D amidase enhancer LytB N-terminal" evidence="2">
    <location>
        <begin position="215"/>
        <end position="278"/>
    </location>
</feature>